<evidence type="ECO:0000313" key="5">
    <source>
        <dbReference type="EMBL" id="PZF71282.1"/>
    </source>
</evidence>
<dbReference type="Gene3D" id="3.40.50.2300">
    <property type="match status" value="1"/>
</dbReference>
<evidence type="ECO:0000259" key="4">
    <source>
        <dbReference type="PROSITE" id="PS50110"/>
    </source>
</evidence>
<dbReference type="SUPFAM" id="SSF52172">
    <property type="entry name" value="CheY-like"/>
    <property type="match status" value="1"/>
</dbReference>
<dbReference type="RefSeq" id="WP_111000427.1">
    <property type="nucleotide sequence ID" value="NZ_QKTW01000025.1"/>
</dbReference>
<protein>
    <recommendedName>
        <fullName evidence="4">Response regulatory domain-containing protein</fullName>
    </recommendedName>
</protein>
<keyword evidence="2" id="KW-0902">Two-component regulatory system</keyword>
<dbReference type="PANTHER" id="PTHR44591">
    <property type="entry name" value="STRESS RESPONSE REGULATOR PROTEIN 1"/>
    <property type="match status" value="1"/>
</dbReference>
<dbReference type="Proteomes" id="UP000248745">
    <property type="component" value="Unassembled WGS sequence"/>
</dbReference>
<dbReference type="AlphaFoldDB" id="A0A2W2ACD4"/>
<name>A0A2W2ACD4_9BACT</name>
<dbReference type="InterPro" id="IPR050595">
    <property type="entry name" value="Bact_response_regulator"/>
</dbReference>
<dbReference type="PANTHER" id="PTHR44591:SF14">
    <property type="entry name" value="PROTEIN PILG"/>
    <property type="match status" value="1"/>
</dbReference>
<dbReference type="SMART" id="SM00448">
    <property type="entry name" value="REC"/>
    <property type="match status" value="1"/>
</dbReference>
<evidence type="ECO:0000256" key="2">
    <source>
        <dbReference type="ARBA" id="ARBA00023012"/>
    </source>
</evidence>
<keyword evidence="6" id="KW-1185">Reference proteome</keyword>
<gene>
    <name evidence="5" type="ORF">DN068_18460</name>
</gene>
<evidence type="ECO:0000313" key="6">
    <source>
        <dbReference type="Proteomes" id="UP000248745"/>
    </source>
</evidence>
<reference evidence="5 6" key="1">
    <citation type="submission" date="2018-06" db="EMBL/GenBank/DDBJ databases">
        <title>Mucibacter soli gen. nov., sp. nov., a new member of the family Chitinophagaceae producing mucin.</title>
        <authorList>
            <person name="Kim M.-K."/>
            <person name="Park S."/>
            <person name="Kim T.-S."/>
            <person name="Joung Y."/>
            <person name="Han J.-H."/>
            <person name="Kim S.B."/>
        </authorList>
    </citation>
    <scope>NUCLEOTIDE SEQUENCE [LARGE SCALE GENOMIC DNA]</scope>
    <source>
        <strain evidence="5 6">R1-15</strain>
    </source>
</reference>
<proteinExistence type="predicted"/>
<dbReference type="GO" id="GO:0000160">
    <property type="term" value="P:phosphorelay signal transduction system"/>
    <property type="evidence" value="ECO:0007669"/>
    <property type="project" value="UniProtKB-KW"/>
</dbReference>
<feature type="domain" description="Response regulatory" evidence="4">
    <location>
        <begin position="4"/>
        <end position="121"/>
    </location>
</feature>
<feature type="modified residue" description="4-aspartylphosphate" evidence="3">
    <location>
        <position position="55"/>
    </location>
</feature>
<dbReference type="PROSITE" id="PS50110">
    <property type="entry name" value="RESPONSE_REGULATORY"/>
    <property type="match status" value="1"/>
</dbReference>
<dbReference type="InterPro" id="IPR001789">
    <property type="entry name" value="Sig_transdc_resp-reg_receiver"/>
</dbReference>
<comment type="caution">
    <text evidence="5">The sequence shown here is derived from an EMBL/GenBank/DDBJ whole genome shotgun (WGS) entry which is preliminary data.</text>
</comment>
<dbReference type="Pfam" id="PF00072">
    <property type="entry name" value="Response_reg"/>
    <property type="match status" value="1"/>
</dbReference>
<organism evidence="5 6">
    <name type="scientific">Taibaiella soli</name>
    <dbReference type="NCBI Taxonomy" id="1649169"/>
    <lineage>
        <taxon>Bacteria</taxon>
        <taxon>Pseudomonadati</taxon>
        <taxon>Bacteroidota</taxon>
        <taxon>Chitinophagia</taxon>
        <taxon>Chitinophagales</taxon>
        <taxon>Chitinophagaceae</taxon>
        <taxon>Taibaiella</taxon>
    </lineage>
</organism>
<sequence>MIKHILFVDDDADEFVFYLGALKALGTEYVATLAPGGQEALSGIVQAAPDIIFVDYNMPKMNGIECIAALKKLLVKSIPMILVSTGMSPRLQDEGKAAGALACIAKPSSVEAFKNMLDHYLKMFA</sequence>
<accession>A0A2W2ACD4</accession>
<keyword evidence="1 3" id="KW-0597">Phosphoprotein</keyword>
<dbReference type="CDD" id="cd00156">
    <property type="entry name" value="REC"/>
    <property type="match status" value="1"/>
</dbReference>
<dbReference type="InterPro" id="IPR011006">
    <property type="entry name" value="CheY-like_superfamily"/>
</dbReference>
<evidence type="ECO:0000256" key="3">
    <source>
        <dbReference type="PROSITE-ProRule" id="PRU00169"/>
    </source>
</evidence>
<evidence type="ECO:0000256" key="1">
    <source>
        <dbReference type="ARBA" id="ARBA00022553"/>
    </source>
</evidence>
<dbReference type="OrthoDB" id="7631574at2"/>
<dbReference type="EMBL" id="QKTW01000025">
    <property type="protein sequence ID" value="PZF71282.1"/>
    <property type="molecule type" value="Genomic_DNA"/>
</dbReference>